<keyword evidence="1" id="KW-0812">Transmembrane</keyword>
<feature type="domain" description="Low molecular weight protein antigen 6 PH" evidence="2">
    <location>
        <begin position="57"/>
        <end position="127"/>
    </location>
</feature>
<dbReference type="AlphaFoldDB" id="A0A1H3CXB0"/>
<gene>
    <name evidence="3" type="ORF">SAMN05421504_103187</name>
</gene>
<evidence type="ECO:0000259" key="2">
    <source>
        <dbReference type="Pfam" id="PF10756"/>
    </source>
</evidence>
<dbReference type="Pfam" id="PF10756">
    <property type="entry name" value="bPH_6"/>
    <property type="match status" value="1"/>
</dbReference>
<dbReference type="RefSeq" id="WP_245757324.1">
    <property type="nucleotide sequence ID" value="NZ_FNON01000003.1"/>
</dbReference>
<keyword evidence="1" id="KW-1133">Transmembrane helix</keyword>
<feature type="transmembrane region" description="Helical" evidence="1">
    <location>
        <begin position="41"/>
        <end position="58"/>
    </location>
</feature>
<name>A0A1H3CXB0_9PSEU</name>
<organism evidence="3 4">
    <name type="scientific">Amycolatopsis xylanica</name>
    <dbReference type="NCBI Taxonomy" id="589385"/>
    <lineage>
        <taxon>Bacteria</taxon>
        <taxon>Bacillati</taxon>
        <taxon>Actinomycetota</taxon>
        <taxon>Actinomycetes</taxon>
        <taxon>Pseudonocardiales</taxon>
        <taxon>Pseudonocardiaceae</taxon>
        <taxon>Amycolatopsis</taxon>
    </lineage>
</organism>
<dbReference type="InterPro" id="IPR019692">
    <property type="entry name" value="CFP-6_PH"/>
</dbReference>
<feature type="transmembrane region" description="Helical" evidence="1">
    <location>
        <begin position="12"/>
        <end position="35"/>
    </location>
</feature>
<dbReference type="EMBL" id="FNON01000003">
    <property type="protein sequence ID" value="SDX58852.1"/>
    <property type="molecule type" value="Genomic_DNA"/>
</dbReference>
<evidence type="ECO:0000256" key="1">
    <source>
        <dbReference type="SAM" id="Phobius"/>
    </source>
</evidence>
<protein>
    <submittedName>
        <fullName evidence="3">PH domain-containing protein</fullName>
    </submittedName>
</protein>
<keyword evidence="1" id="KW-0472">Membrane</keyword>
<accession>A0A1H3CXB0</accession>
<proteinExistence type="predicted"/>
<dbReference type="Proteomes" id="UP000199515">
    <property type="component" value="Unassembled WGS sequence"/>
</dbReference>
<sequence length="138" mass="14535">MAEKDQAEPKAVFRIPGIAYLAIALLVVCVIPLAFGGIPGLQALMLVPVALIVFVARTRTTAHAGGLTVRTVFGQRELPWEALKGLAISKSARVSAVLSDDSKVGLPTVRTRHLPVIAVVSGGRMKDPSGLTDTPNEE</sequence>
<keyword evidence="4" id="KW-1185">Reference proteome</keyword>
<dbReference type="STRING" id="589385.SAMN05421504_103187"/>
<evidence type="ECO:0000313" key="4">
    <source>
        <dbReference type="Proteomes" id="UP000199515"/>
    </source>
</evidence>
<evidence type="ECO:0000313" key="3">
    <source>
        <dbReference type="EMBL" id="SDX58852.1"/>
    </source>
</evidence>
<reference evidence="3 4" key="1">
    <citation type="submission" date="2016-10" db="EMBL/GenBank/DDBJ databases">
        <authorList>
            <person name="de Groot N.N."/>
        </authorList>
    </citation>
    <scope>NUCLEOTIDE SEQUENCE [LARGE SCALE GENOMIC DNA]</scope>
    <source>
        <strain evidence="3 4">CPCC 202699</strain>
    </source>
</reference>